<evidence type="ECO:0000313" key="5">
    <source>
        <dbReference type="EMBL" id="GAA4323600.1"/>
    </source>
</evidence>
<keyword evidence="6" id="KW-1185">Reference proteome</keyword>
<dbReference type="Gene3D" id="3.40.190.10">
    <property type="entry name" value="Periplasmic binding protein-like II"/>
    <property type="match status" value="2"/>
</dbReference>
<gene>
    <name evidence="5" type="primary">modA</name>
    <name evidence="5" type="ORF">GCM10023144_04570</name>
</gene>
<dbReference type="NCBIfam" id="TIGR01256">
    <property type="entry name" value="modA"/>
    <property type="match status" value="1"/>
</dbReference>
<dbReference type="InterPro" id="IPR041879">
    <property type="entry name" value="YvgL-like_PBP2"/>
</dbReference>
<dbReference type="Pfam" id="PF13531">
    <property type="entry name" value="SBP_bac_11"/>
    <property type="match status" value="1"/>
</dbReference>
<dbReference type="InterPro" id="IPR005950">
    <property type="entry name" value="ModA"/>
</dbReference>
<keyword evidence="3 4" id="KW-0732">Signal</keyword>
<dbReference type="CDD" id="cd13537">
    <property type="entry name" value="PBP2_YvgL_like"/>
    <property type="match status" value="1"/>
</dbReference>
<organism evidence="5 6">
    <name type="scientific">Pigmentiphaga soli</name>
    <dbReference type="NCBI Taxonomy" id="1007095"/>
    <lineage>
        <taxon>Bacteria</taxon>
        <taxon>Pseudomonadati</taxon>
        <taxon>Pseudomonadota</taxon>
        <taxon>Betaproteobacteria</taxon>
        <taxon>Burkholderiales</taxon>
        <taxon>Alcaligenaceae</taxon>
        <taxon>Pigmentiphaga</taxon>
    </lineage>
</organism>
<comment type="caution">
    <text evidence="5">The sequence shown here is derived from an EMBL/GenBank/DDBJ whole genome shotgun (WGS) entry which is preliminary data.</text>
</comment>
<evidence type="ECO:0000313" key="6">
    <source>
        <dbReference type="Proteomes" id="UP001501671"/>
    </source>
</evidence>
<dbReference type="EMBL" id="BAABFO010000001">
    <property type="protein sequence ID" value="GAA4323600.1"/>
    <property type="molecule type" value="Genomic_DNA"/>
</dbReference>
<dbReference type="InterPro" id="IPR050682">
    <property type="entry name" value="ModA/WtpA"/>
</dbReference>
<sequence>MRPSRILSSLLLSLALPLAAHAGQLTVSAAASLTDAFKEIGPRFEAARPGTTVRFNFAASGALLQQISQGAPADVFASADQATMDRGMKQNLLDTATRHDFAANSLVLIEPAQQGPEIRTLHDLNGPKVKRIAIGKVESVPVGAYTKQALETADLWPVLQSKFVQGDSVRQVLDYVSRGEVDAGFVYRTDAALMGNKVKIVMTVTGHTPVTYPVAVVADSRNKAAARDFVDYLQGAQAQAILARYGFSKP</sequence>
<accession>A0ABP8GGA7</accession>
<feature type="signal peptide" evidence="4">
    <location>
        <begin position="1"/>
        <end position="22"/>
    </location>
</feature>
<evidence type="ECO:0000256" key="1">
    <source>
        <dbReference type="ARBA" id="ARBA00009175"/>
    </source>
</evidence>
<comment type="similarity">
    <text evidence="1">Belongs to the bacterial solute-binding protein ModA family.</text>
</comment>
<evidence type="ECO:0000256" key="4">
    <source>
        <dbReference type="SAM" id="SignalP"/>
    </source>
</evidence>
<dbReference type="PIRSF" id="PIRSF004846">
    <property type="entry name" value="ModA"/>
    <property type="match status" value="1"/>
</dbReference>
<proteinExistence type="inferred from homology"/>
<evidence type="ECO:0000256" key="2">
    <source>
        <dbReference type="ARBA" id="ARBA00022723"/>
    </source>
</evidence>
<dbReference type="SUPFAM" id="SSF53850">
    <property type="entry name" value="Periplasmic binding protein-like II"/>
    <property type="match status" value="1"/>
</dbReference>
<feature type="chain" id="PRO_5046063487" evidence="4">
    <location>
        <begin position="23"/>
        <end position="250"/>
    </location>
</feature>
<protein>
    <submittedName>
        <fullName evidence="5">Molybdate ABC transporter substrate-binding protein</fullName>
    </submittedName>
</protein>
<dbReference type="RefSeq" id="WP_345245882.1">
    <property type="nucleotide sequence ID" value="NZ_BAABFO010000001.1"/>
</dbReference>
<evidence type="ECO:0000256" key="3">
    <source>
        <dbReference type="ARBA" id="ARBA00022729"/>
    </source>
</evidence>
<dbReference type="PANTHER" id="PTHR30632">
    <property type="entry name" value="MOLYBDATE-BINDING PERIPLASMIC PROTEIN"/>
    <property type="match status" value="1"/>
</dbReference>
<reference evidence="6" key="1">
    <citation type="journal article" date="2019" name="Int. J. Syst. Evol. Microbiol.">
        <title>The Global Catalogue of Microorganisms (GCM) 10K type strain sequencing project: providing services to taxonomists for standard genome sequencing and annotation.</title>
        <authorList>
            <consortium name="The Broad Institute Genomics Platform"/>
            <consortium name="The Broad Institute Genome Sequencing Center for Infectious Disease"/>
            <person name="Wu L."/>
            <person name="Ma J."/>
        </authorList>
    </citation>
    <scope>NUCLEOTIDE SEQUENCE [LARGE SCALE GENOMIC DNA]</scope>
    <source>
        <strain evidence="6">JCM 17666</strain>
    </source>
</reference>
<name>A0ABP8GGA7_9BURK</name>
<dbReference type="Proteomes" id="UP001501671">
    <property type="component" value="Unassembled WGS sequence"/>
</dbReference>
<keyword evidence="2" id="KW-0479">Metal-binding</keyword>
<dbReference type="PANTHER" id="PTHR30632:SF0">
    <property type="entry name" value="SULFATE-BINDING PROTEIN"/>
    <property type="match status" value="1"/>
</dbReference>